<dbReference type="OMA" id="VRGNMDY"/>
<dbReference type="NCBIfam" id="TIGR00040">
    <property type="entry name" value="yfcE"/>
    <property type="match status" value="1"/>
</dbReference>
<keyword evidence="6" id="KW-1185">Reference proteome</keyword>
<evidence type="ECO:0000256" key="1">
    <source>
        <dbReference type="ARBA" id="ARBA00005945"/>
    </source>
</evidence>
<dbReference type="EMBL" id="VRMN01000002">
    <property type="protein sequence ID" value="KAA8496703.1"/>
    <property type="molecule type" value="Genomic_DNA"/>
</dbReference>
<evidence type="ECO:0000313" key="6">
    <source>
        <dbReference type="Proteomes" id="UP000324585"/>
    </source>
</evidence>
<dbReference type="InterPro" id="IPR029052">
    <property type="entry name" value="Metallo-depent_PP-like"/>
</dbReference>
<dbReference type="AlphaFoldDB" id="A0A5J4Z1E6"/>
<comment type="similarity">
    <text evidence="1 3">Belongs to the VPS29 family.</text>
</comment>
<dbReference type="OrthoDB" id="10258130at2759"/>
<evidence type="ECO:0000259" key="4">
    <source>
        <dbReference type="Pfam" id="PF12850"/>
    </source>
</evidence>
<dbReference type="InterPro" id="IPR024654">
    <property type="entry name" value="Calcineurin-like_PHP_lpxH"/>
</dbReference>
<sequence length="191" mass="20877">MVLVLAIGDLNVPYGAAALPEKFQRMLVPGKIQYVFVTGNLNTREVEEFFVSLGAEVFITRGDLDVTQEYPDRLVVSIAGVSLGLIHGHQLIPYSDSHAAIALKRDMGVDVLITGFQPECKITQPEDGGLLVCPGSATGTNNTYFPSSGIPSFVLMDLQGSRIVTYTYMLIHDDVKVERIVYDKSVRTIPT</sequence>
<evidence type="ECO:0000313" key="5">
    <source>
        <dbReference type="EMBL" id="KAA8496703.1"/>
    </source>
</evidence>
<name>A0A5J4Z1E6_PORPP</name>
<dbReference type="Pfam" id="PF12850">
    <property type="entry name" value="Metallophos_2"/>
    <property type="match status" value="1"/>
</dbReference>
<accession>A0A5J4Z1E6</accession>
<gene>
    <name evidence="5" type="ORF">FVE85_0432</name>
</gene>
<organism evidence="5 6">
    <name type="scientific">Porphyridium purpureum</name>
    <name type="common">Red alga</name>
    <name type="synonym">Porphyridium cruentum</name>
    <dbReference type="NCBI Taxonomy" id="35688"/>
    <lineage>
        <taxon>Eukaryota</taxon>
        <taxon>Rhodophyta</taxon>
        <taxon>Bangiophyceae</taxon>
        <taxon>Porphyridiales</taxon>
        <taxon>Porphyridiaceae</taxon>
        <taxon>Porphyridium</taxon>
    </lineage>
</organism>
<comment type="caution">
    <text evidence="5">The sequence shown here is derived from an EMBL/GenBank/DDBJ whole genome shotgun (WGS) entry which is preliminary data.</text>
</comment>
<feature type="domain" description="Calcineurin-like phosphoesterase" evidence="4">
    <location>
        <begin position="16"/>
        <end position="143"/>
    </location>
</feature>
<dbReference type="PANTHER" id="PTHR11124">
    <property type="entry name" value="VACUOLAR SORTING PROTEIN VPS29"/>
    <property type="match status" value="1"/>
</dbReference>
<dbReference type="SUPFAM" id="SSF56300">
    <property type="entry name" value="Metallo-dependent phosphatases"/>
    <property type="match status" value="1"/>
</dbReference>
<protein>
    <recommendedName>
        <fullName evidence="2 3">Vacuolar protein sorting-associated protein 29</fullName>
    </recommendedName>
</protein>
<evidence type="ECO:0000256" key="2">
    <source>
        <dbReference type="ARBA" id="ARBA00017767"/>
    </source>
</evidence>
<dbReference type="InterPro" id="IPR000979">
    <property type="entry name" value="Phosphodiesterase_MJ0936/Vps29"/>
</dbReference>
<dbReference type="Gene3D" id="3.60.21.10">
    <property type="match status" value="1"/>
</dbReference>
<reference evidence="6" key="1">
    <citation type="journal article" date="2019" name="Nat. Commun.">
        <title>Expansion of phycobilisome linker gene families in mesophilic red algae.</title>
        <authorList>
            <person name="Lee J."/>
            <person name="Kim D."/>
            <person name="Bhattacharya D."/>
            <person name="Yoon H.S."/>
        </authorList>
    </citation>
    <scope>NUCLEOTIDE SEQUENCE [LARGE SCALE GENOMIC DNA]</scope>
    <source>
        <strain evidence="6">CCMP 1328</strain>
    </source>
</reference>
<dbReference type="Proteomes" id="UP000324585">
    <property type="component" value="Unassembled WGS sequence"/>
</dbReference>
<proteinExistence type="inferred from homology"/>
<evidence type="ECO:0000256" key="3">
    <source>
        <dbReference type="RuleBase" id="RU362040"/>
    </source>
</evidence>